<keyword evidence="2" id="KW-0547">Nucleotide-binding</keyword>
<dbReference type="InterPro" id="IPR003812">
    <property type="entry name" value="Fido"/>
</dbReference>
<dbReference type="SUPFAM" id="SSF140931">
    <property type="entry name" value="Fic-like"/>
    <property type="match status" value="1"/>
</dbReference>
<gene>
    <name evidence="6" type="ORF">GBI83_10515</name>
    <name evidence="5" type="ORF">GBI87_10860</name>
</gene>
<proteinExistence type="predicted"/>
<dbReference type="InterPro" id="IPR036597">
    <property type="entry name" value="Fido-like_dom_sf"/>
</dbReference>
<reference evidence="7 8" key="1">
    <citation type="journal article" date="2019" name="Nat. Med.">
        <title>A library of human gut bacterial isolates paired with longitudinal multiomics data enables mechanistic microbiome research.</title>
        <authorList>
            <person name="Poyet M."/>
            <person name="Groussin M."/>
            <person name="Gibbons S.M."/>
            <person name="Avila-Pacheco J."/>
            <person name="Jiang X."/>
            <person name="Kearney S.M."/>
            <person name="Perrotta A.R."/>
            <person name="Berdy B."/>
            <person name="Zhao S."/>
            <person name="Lieberman T.D."/>
            <person name="Swanson P.K."/>
            <person name="Smith M."/>
            <person name="Roesemann S."/>
            <person name="Alexander J.E."/>
            <person name="Rich S.A."/>
            <person name="Livny J."/>
            <person name="Vlamakis H."/>
            <person name="Clish C."/>
            <person name="Bullock K."/>
            <person name="Deik A."/>
            <person name="Scott J."/>
            <person name="Pierce K.A."/>
            <person name="Xavier R.J."/>
            <person name="Alm E.J."/>
        </authorList>
    </citation>
    <scope>NUCLEOTIDE SEQUENCE [LARGE SCALE GENOMIC DNA]</scope>
    <source>
        <strain evidence="6 7">BIOML-A201</strain>
        <strain evidence="5 8">BIOML-A210</strain>
    </source>
</reference>
<dbReference type="PANTHER" id="PTHR13504:SF38">
    <property type="entry name" value="FIDO DOMAIN-CONTAINING PROTEIN"/>
    <property type="match status" value="1"/>
</dbReference>
<evidence type="ECO:0000313" key="7">
    <source>
        <dbReference type="Proteomes" id="UP000432196"/>
    </source>
</evidence>
<dbReference type="PANTHER" id="PTHR13504">
    <property type="entry name" value="FIDO DOMAIN-CONTAINING PROTEIN DDB_G0283145"/>
    <property type="match status" value="1"/>
</dbReference>
<feature type="site" description="Important for autoinhibition of adenylyltransferase activity" evidence="3">
    <location>
        <position position="74"/>
    </location>
</feature>
<organism evidence="6 7">
    <name type="scientific">Bifidobacterium longum</name>
    <dbReference type="NCBI Taxonomy" id="216816"/>
    <lineage>
        <taxon>Bacteria</taxon>
        <taxon>Bacillati</taxon>
        <taxon>Actinomycetota</taxon>
        <taxon>Actinomycetes</taxon>
        <taxon>Bifidobacteriales</taxon>
        <taxon>Bifidobacteriaceae</taxon>
        <taxon>Bifidobacterium</taxon>
    </lineage>
</organism>
<dbReference type="EMBL" id="WDWL01000017">
    <property type="protein sequence ID" value="KAB7070661.1"/>
    <property type="molecule type" value="Genomic_DNA"/>
</dbReference>
<evidence type="ECO:0000256" key="3">
    <source>
        <dbReference type="PIRSR" id="PIRSR640198-3"/>
    </source>
</evidence>
<evidence type="ECO:0000313" key="8">
    <source>
        <dbReference type="Proteomes" id="UP000467387"/>
    </source>
</evidence>
<accession>A0A6A2SR98</accession>
<feature type="binding site" evidence="2">
    <location>
        <begin position="207"/>
        <end position="214"/>
    </location>
    <ligand>
        <name>ATP</name>
        <dbReference type="ChEBI" id="CHEBI:30616"/>
    </ligand>
</feature>
<dbReference type="Proteomes" id="UP000467387">
    <property type="component" value="Unassembled WGS sequence"/>
</dbReference>
<name>A0A6A2SR98_BIFLN</name>
<dbReference type="InterPro" id="IPR040198">
    <property type="entry name" value="Fido_containing"/>
</dbReference>
<evidence type="ECO:0000313" key="6">
    <source>
        <dbReference type="EMBL" id="KAB7070661.1"/>
    </source>
</evidence>
<feature type="active site" evidence="1">
    <location>
        <position position="203"/>
    </location>
</feature>
<evidence type="ECO:0000259" key="4">
    <source>
        <dbReference type="PROSITE" id="PS51459"/>
    </source>
</evidence>
<dbReference type="Pfam" id="PF02661">
    <property type="entry name" value="Fic"/>
    <property type="match status" value="1"/>
</dbReference>
<dbReference type="Proteomes" id="UP000432196">
    <property type="component" value="Unassembled WGS sequence"/>
</dbReference>
<evidence type="ECO:0000256" key="1">
    <source>
        <dbReference type="PIRSR" id="PIRSR640198-1"/>
    </source>
</evidence>
<dbReference type="GO" id="GO:0005524">
    <property type="term" value="F:ATP binding"/>
    <property type="evidence" value="ECO:0007669"/>
    <property type="project" value="UniProtKB-KW"/>
</dbReference>
<dbReference type="PROSITE" id="PS51459">
    <property type="entry name" value="FIDO"/>
    <property type="match status" value="1"/>
</dbReference>
<protein>
    <submittedName>
        <fullName evidence="6">Fic family protein</fullName>
    </submittedName>
</protein>
<evidence type="ECO:0000256" key="2">
    <source>
        <dbReference type="PIRSR" id="PIRSR640198-2"/>
    </source>
</evidence>
<comment type="caution">
    <text evidence="6">The sequence shown here is derived from an EMBL/GenBank/DDBJ whole genome shotgun (WGS) entry which is preliminary data.</text>
</comment>
<keyword evidence="2" id="KW-0067">ATP-binding</keyword>
<dbReference type="Gene3D" id="1.10.3290.10">
    <property type="entry name" value="Fido-like domain"/>
    <property type="match status" value="1"/>
</dbReference>
<dbReference type="EMBL" id="WDWU01000019">
    <property type="protein sequence ID" value="KAB7056120.1"/>
    <property type="molecule type" value="Genomic_DNA"/>
</dbReference>
<evidence type="ECO:0000313" key="5">
    <source>
        <dbReference type="EMBL" id="KAB7056120.1"/>
    </source>
</evidence>
<feature type="domain" description="Fido" evidence="4">
    <location>
        <begin position="124"/>
        <end position="261"/>
    </location>
</feature>
<dbReference type="AlphaFoldDB" id="A0A6A2SR98"/>
<sequence>MMANPELSQRIQELPEELLGLEREPGIAERLRRIDVLKDRARALDPLDGVEDMALADYDRDWLVRYTYNSNAIEGSTLTLEDTSLVLEGEFVPSDSPARYVFAARGVADGMAYVREYAREGRRLDEELVRRVHEVTALDLQPFARGTFRPYGYLARITATRVKTADPLEIRDDLRALIDGLDASGAHPLLRAAGFHAMFENIHPFMDGNGRTGRQLLNFMLLKHGYRPVAIKYDAKRDYARSLETWQVDGDPVAFCSVFLDCVEQEEHAFIELVEGLRRKPDAIRSKTDLLDRFGDTLWQNLARQDGDGKSAGIDHEGPGCHMSH</sequence>